<evidence type="ECO:0000256" key="4">
    <source>
        <dbReference type="ARBA" id="ARBA00023136"/>
    </source>
</evidence>
<dbReference type="Proteomes" id="UP000014500">
    <property type="component" value="Unassembled WGS sequence"/>
</dbReference>
<dbReference type="InterPro" id="IPR019372">
    <property type="entry name" value="LHFPL"/>
</dbReference>
<dbReference type="EnsemblMetazoa" id="SMAR001090-RA">
    <property type="protein sequence ID" value="SMAR001090-PA"/>
    <property type="gene ID" value="SMAR001090"/>
</dbReference>
<evidence type="ECO:0008006" key="9">
    <source>
        <dbReference type="Google" id="ProtNLM"/>
    </source>
</evidence>
<dbReference type="HOGENOM" id="CLU_084868_1_2_1"/>
<dbReference type="EMBL" id="JH430315">
    <property type="status" value="NOT_ANNOTATED_CDS"/>
    <property type="molecule type" value="Genomic_DNA"/>
</dbReference>
<feature type="compositionally biased region" description="Polar residues" evidence="5">
    <location>
        <begin position="303"/>
        <end position="322"/>
    </location>
</feature>
<evidence type="ECO:0000256" key="1">
    <source>
        <dbReference type="ARBA" id="ARBA00004141"/>
    </source>
</evidence>
<dbReference type="PANTHER" id="PTHR12489:SF1">
    <property type="entry name" value="LP10272P"/>
    <property type="match status" value="1"/>
</dbReference>
<evidence type="ECO:0000313" key="7">
    <source>
        <dbReference type="EnsemblMetazoa" id="SMAR001090-PA"/>
    </source>
</evidence>
<accession>T1IJM0</accession>
<feature type="transmembrane region" description="Helical" evidence="6">
    <location>
        <begin position="99"/>
        <end position="121"/>
    </location>
</feature>
<evidence type="ECO:0000256" key="5">
    <source>
        <dbReference type="SAM" id="MobiDB-lite"/>
    </source>
</evidence>
<reference evidence="7" key="2">
    <citation type="submission" date="2015-02" db="UniProtKB">
        <authorList>
            <consortium name="EnsemblMetazoa"/>
        </authorList>
    </citation>
    <scope>IDENTIFICATION</scope>
</reference>
<dbReference type="eggNOG" id="KOG4026">
    <property type="taxonomic scope" value="Eukaryota"/>
</dbReference>
<sequence>MDSKYEYNEQQQMYTSSFIRNSKAIAVLWGIFTICFAIIDIVVFIQPQWLGDTSDSKGSGYFGLWKYCRLLQDGQDLLCDGRLDDFHTILTPAFRAATVFVGLSVIFVLLCICFFLLFFFFQSSTVFHVCGWMQIFAGKFSFYFLIFRLKFHGLFDIIGLSVDVGGEYPKSRETLAASMLIGILSFPAGWEAPEVKEVCGSNVGAFSSGGCAIRWSFILAIIGCFDIVVLAILAFVLGTRYIALSSEPSYPSTVYKGELNQTYVGDGHSTTSHKSLNLQPVMLMPPGGEPDHYSDYSHRTGRSRSSQAYRPPYTTTRQNFQL</sequence>
<keyword evidence="2 6" id="KW-0812">Transmembrane</keyword>
<feature type="transmembrane region" description="Helical" evidence="6">
    <location>
        <begin position="212"/>
        <end position="237"/>
    </location>
</feature>
<proteinExistence type="predicted"/>
<feature type="compositionally biased region" description="Basic and acidic residues" evidence="5">
    <location>
        <begin position="289"/>
        <end position="298"/>
    </location>
</feature>
<evidence type="ECO:0000256" key="2">
    <source>
        <dbReference type="ARBA" id="ARBA00022692"/>
    </source>
</evidence>
<protein>
    <recommendedName>
        <fullName evidence="9">LHFPL tetraspan subfamily member 3 protein</fullName>
    </recommendedName>
</protein>
<evidence type="ECO:0000313" key="8">
    <source>
        <dbReference type="Proteomes" id="UP000014500"/>
    </source>
</evidence>
<keyword evidence="4 6" id="KW-0472">Membrane</keyword>
<evidence type="ECO:0000256" key="3">
    <source>
        <dbReference type="ARBA" id="ARBA00022989"/>
    </source>
</evidence>
<evidence type="ECO:0000256" key="6">
    <source>
        <dbReference type="SAM" id="Phobius"/>
    </source>
</evidence>
<keyword evidence="8" id="KW-1185">Reference proteome</keyword>
<feature type="transmembrane region" description="Helical" evidence="6">
    <location>
        <begin position="24"/>
        <end position="45"/>
    </location>
</feature>
<dbReference type="AlphaFoldDB" id="T1IJM0"/>
<dbReference type="PhylomeDB" id="T1IJM0"/>
<reference evidence="8" key="1">
    <citation type="submission" date="2011-05" db="EMBL/GenBank/DDBJ databases">
        <authorList>
            <person name="Richards S.R."/>
            <person name="Qu J."/>
            <person name="Jiang H."/>
            <person name="Jhangiani S.N."/>
            <person name="Agravi P."/>
            <person name="Goodspeed R."/>
            <person name="Gross S."/>
            <person name="Mandapat C."/>
            <person name="Jackson L."/>
            <person name="Mathew T."/>
            <person name="Pu L."/>
            <person name="Thornton R."/>
            <person name="Saada N."/>
            <person name="Wilczek-Boney K.B."/>
            <person name="Lee S."/>
            <person name="Kovar C."/>
            <person name="Wu Y."/>
            <person name="Scherer S.E."/>
            <person name="Worley K.C."/>
            <person name="Muzny D.M."/>
            <person name="Gibbs R."/>
        </authorList>
    </citation>
    <scope>NUCLEOTIDE SEQUENCE</scope>
    <source>
        <strain evidence="8">Brora</strain>
    </source>
</reference>
<dbReference type="PANTHER" id="PTHR12489">
    <property type="entry name" value="LIPOMA HMGIC FUSION PARTNER-LIKE PROTEIN"/>
    <property type="match status" value="1"/>
</dbReference>
<dbReference type="STRING" id="126957.T1IJM0"/>
<feature type="region of interest" description="Disordered" evidence="5">
    <location>
        <begin position="289"/>
        <end position="322"/>
    </location>
</feature>
<keyword evidence="3 6" id="KW-1133">Transmembrane helix</keyword>
<dbReference type="GO" id="GO:0005886">
    <property type="term" value="C:plasma membrane"/>
    <property type="evidence" value="ECO:0007669"/>
    <property type="project" value="TreeGrafter"/>
</dbReference>
<dbReference type="Pfam" id="PF10242">
    <property type="entry name" value="L_HMGIC_fpl"/>
    <property type="match status" value="2"/>
</dbReference>
<comment type="subcellular location">
    <subcellularLocation>
        <location evidence="1">Membrane</location>
        <topology evidence="1">Multi-pass membrane protein</topology>
    </subcellularLocation>
</comment>
<name>T1IJM0_STRMM</name>
<organism evidence="7 8">
    <name type="scientific">Strigamia maritima</name>
    <name type="common">European centipede</name>
    <name type="synonym">Geophilus maritimus</name>
    <dbReference type="NCBI Taxonomy" id="126957"/>
    <lineage>
        <taxon>Eukaryota</taxon>
        <taxon>Metazoa</taxon>
        <taxon>Ecdysozoa</taxon>
        <taxon>Arthropoda</taxon>
        <taxon>Myriapoda</taxon>
        <taxon>Chilopoda</taxon>
        <taxon>Pleurostigmophora</taxon>
        <taxon>Geophilomorpha</taxon>
        <taxon>Linotaeniidae</taxon>
        <taxon>Strigamia</taxon>
    </lineage>
</organism>
<dbReference type="OMA" id="ICGAHAY"/>
<dbReference type="GO" id="GO:0007605">
    <property type="term" value="P:sensory perception of sound"/>
    <property type="evidence" value="ECO:0007669"/>
    <property type="project" value="TreeGrafter"/>
</dbReference>